<evidence type="ECO:0000313" key="6">
    <source>
        <dbReference type="Proteomes" id="UP001146793"/>
    </source>
</evidence>
<dbReference type="SUPFAM" id="SSF46689">
    <property type="entry name" value="Homeodomain-like"/>
    <property type="match status" value="1"/>
</dbReference>
<dbReference type="Proteomes" id="UP001146793">
    <property type="component" value="Unassembled WGS sequence"/>
</dbReference>
<dbReference type="Pfam" id="PF00046">
    <property type="entry name" value="Homeodomain"/>
    <property type="match status" value="1"/>
</dbReference>
<evidence type="ECO:0000256" key="2">
    <source>
        <dbReference type="RuleBase" id="RU000682"/>
    </source>
</evidence>
<dbReference type="GO" id="GO:0005634">
    <property type="term" value="C:nucleus"/>
    <property type="evidence" value="ECO:0007669"/>
    <property type="project" value="UniProtKB-SubCell"/>
</dbReference>
<evidence type="ECO:0000256" key="3">
    <source>
        <dbReference type="SAM" id="MobiDB-lite"/>
    </source>
</evidence>
<feature type="compositionally biased region" description="Polar residues" evidence="3">
    <location>
        <begin position="209"/>
        <end position="227"/>
    </location>
</feature>
<evidence type="ECO:0000256" key="1">
    <source>
        <dbReference type="PROSITE-ProRule" id="PRU00108"/>
    </source>
</evidence>
<name>A0AAV7YEV0_9EUKA</name>
<dbReference type="PROSITE" id="PS50071">
    <property type="entry name" value="HOMEOBOX_2"/>
    <property type="match status" value="1"/>
</dbReference>
<dbReference type="GO" id="GO:0003677">
    <property type="term" value="F:DNA binding"/>
    <property type="evidence" value="ECO:0007669"/>
    <property type="project" value="UniProtKB-UniRule"/>
</dbReference>
<feature type="domain" description="Homeobox" evidence="4">
    <location>
        <begin position="5"/>
        <end position="65"/>
    </location>
</feature>
<comment type="caution">
    <text evidence="5">The sequence shown here is derived from an EMBL/GenBank/DDBJ whole genome shotgun (WGS) entry which is preliminary data.</text>
</comment>
<evidence type="ECO:0000313" key="5">
    <source>
        <dbReference type="EMBL" id="KAJ3426595.1"/>
    </source>
</evidence>
<dbReference type="AlphaFoldDB" id="A0AAV7YEV0"/>
<proteinExistence type="predicted"/>
<accession>A0AAV7YEV0</accession>
<feature type="region of interest" description="Disordered" evidence="3">
    <location>
        <begin position="160"/>
        <end position="243"/>
    </location>
</feature>
<sequence length="439" mass="51650">MTENIDKQKKRKFTTQNEREYLRKKFIVHRQPSRKMLGVMAEELNWQKKRVARWFSNQRARTPKQSKLLVEIESQKQIMSERKKVFSYSTQNSIDRINFFKQIRNSINEIHIDLKNTKDELKDVLQLINSNSLLRLENKIYEIERQLVIQQNKEEKYLNYLKPKTKNGNLNANEKDQEKDQEKEKEKDKRQENEKENLTKRKRTREQTSKLMSNSVNTSNGNMTTGVNRQNNPRNNQSNNFKMPDIIINNDNDNDFGFSGTKKSPIDSRSRDLTKRISQVTISPPNNVKYPLSQQNDLQNLAIHQKEANQKLNIGNQGNINSRNIINENQSTTLGWGIPDLSIDEFSKIFDEFNQQQQQQEQKIANEKINEQNILKKDLNINNGILFVENEQQQEKEENVPVEEEGGEEELVIGWGIPDIDIESFTQYLSYDTDTKIIN</sequence>
<dbReference type="InterPro" id="IPR001356">
    <property type="entry name" value="HD"/>
</dbReference>
<feature type="DNA-binding region" description="Homeobox" evidence="1">
    <location>
        <begin position="7"/>
        <end position="66"/>
    </location>
</feature>
<organism evidence="5 6">
    <name type="scientific">Anaeramoeba flamelloides</name>
    <dbReference type="NCBI Taxonomy" id="1746091"/>
    <lineage>
        <taxon>Eukaryota</taxon>
        <taxon>Metamonada</taxon>
        <taxon>Anaeramoebidae</taxon>
        <taxon>Anaeramoeba</taxon>
    </lineage>
</organism>
<feature type="compositionally biased region" description="Basic and acidic residues" evidence="3">
    <location>
        <begin position="173"/>
        <end position="199"/>
    </location>
</feature>
<dbReference type="InterPro" id="IPR009057">
    <property type="entry name" value="Homeodomain-like_sf"/>
</dbReference>
<dbReference type="EMBL" id="JANTQA010000063">
    <property type="protein sequence ID" value="KAJ3426595.1"/>
    <property type="molecule type" value="Genomic_DNA"/>
</dbReference>
<feature type="compositionally biased region" description="Low complexity" evidence="3">
    <location>
        <begin position="228"/>
        <end position="243"/>
    </location>
</feature>
<protein>
    <submittedName>
        <fullName evidence="5">Pou domain class 2 transcription factor</fullName>
    </submittedName>
</protein>
<dbReference type="Gene3D" id="1.10.10.60">
    <property type="entry name" value="Homeodomain-like"/>
    <property type="match status" value="1"/>
</dbReference>
<keyword evidence="1 2" id="KW-0238">DNA-binding</keyword>
<reference evidence="5" key="1">
    <citation type="submission" date="2022-08" db="EMBL/GenBank/DDBJ databases">
        <title>Novel sulphate-reducing endosymbionts in the free-living metamonad Anaeramoeba.</title>
        <authorList>
            <person name="Jerlstrom-Hultqvist J."/>
            <person name="Cepicka I."/>
            <person name="Gallot-Lavallee L."/>
            <person name="Salas-Leiva D."/>
            <person name="Curtis B.A."/>
            <person name="Zahonova K."/>
            <person name="Pipaliya S."/>
            <person name="Dacks J."/>
            <person name="Roger A.J."/>
        </authorList>
    </citation>
    <scope>NUCLEOTIDE SEQUENCE</scope>
    <source>
        <strain evidence="5">Busselton2</strain>
    </source>
</reference>
<gene>
    <name evidence="5" type="ORF">M0812_26161</name>
</gene>
<evidence type="ECO:0000259" key="4">
    <source>
        <dbReference type="PROSITE" id="PS50071"/>
    </source>
</evidence>
<keyword evidence="1 2" id="KW-0371">Homeobox</keyword>
<dbReference type="SMART" id="SM00389">
    <property type="entry name" value="HOX"/>
    <property type="match status" value="1"/>
</dbReference>
<keyword evidence="1 2" id="KW-0539">Nucleus</keyword>
<comment type="subcellular location">
    <subcellularLocation>
        <location evidence="1 2">Nucleus</location>
    </subcellularLocation>
</comment>
<dbReference type="CDD" id="cd00086">
    <property type="entry name" value="homeodomain"/>
    <property type="match status" value="1"/>
</dbReference>